<evidence type="ECO:0000256" key="1">
    <source>
        <dbReference type="SAM" id="MobiDB-lite"/>
    </source>
</evidence>
<proteinExistence type="predicted"/>
<gene>
    <name evidence="2" type="ORF">SGCZBJ_04975</name>
</gene>
<dbReference type="Proteomes" id="UP000234479">
    <property type="component" value="Unassembled WGS sequence"/>
</dbReference>
<dbReference type="AlphaFoldDB" id="A0A2N5DNU4"/>
<accession>A0A2N5DNU4</accession>
<dbReference type="EMBL" id="PJRS01000011">
    <property type="protein sequence ID" value="PLR27716.1"/>
    <property type="molecule type" value="Genomic_DNA"/>
</dbReference>
<reference evidence="2 3" key="1">
    <citation type="submission" date="2017-12" db="EMBL/GenBank/DDBJ databases">
        <title>The genome sequence of Caulobacter sp. 410.</title>
        <authorList>
            <person name="Gao J."/>
            <person name="Mao X."/>
            <person name="Sun J."/>
        </authorList>
    </citation>
    <scope>NUCLEOTIDE SEQUENCE [LARGE SCALE GENOMIC DNA]</scope>
    <source>
        <strain evidence="2 3">410</strain>
    </source>
</reference>
<dbReference type="OrthoDB" id="7193483at2"/>
<organism evidence="2 3">
    <name type="scientific">Caulobacter zeae</name>
    <dbReference type="NCBI Taxonomy" id="2055137"/>
    <lineage>
        <taxon>Bacteria</taxon>
        <taxon>Pseudomonadati</taxon>
        <taxon>Pseudomonadota</taxon>
        <taxon>Alphaproteobacteria</taxon>
        <taxon>Caulobacterales</taxon>
        <taxon>Caulobacteraceae</taxon>
        <taxon>Caulobacter</taxon>
    </lineage>
</organism>
<protein>
    <submittedName>
        <fullName evidence="2">Uncharacterized protein</fullName>
    </submittedName>
</protein>
<evidence type="ECO:0000313" key="3">
    <source>
        <dbReference type="Proteomes" id="UP000234479"/>
    </source>
</evidence>
<evidence type="ECO:0000313" key="2">
    <source>
        <dbReference type="EMBL" id="PLR27716.1"/>
    </source>
</evidence>
<comment type="caution">
    <text evidence="2">The sequence shown here is derived from an EMBL/GenBank/DDBJ whole genome shotgun (WGS) entry which is preliminary data.</text>
</comment>
<keyword evidence="3" id="KW-1185">Reference proteome</keyword>
<sequence length="63" mass="6573">MRRCAEGRLDLGQRPKTPSVAPRQLPQRGSICAAIDPPPLGEVARRAGGGLPRPTAPSSWSAG</sequence>
<feature type="compositionally biased region" description="Basic and acidic residues" evidence="1">
    <location>
        <begin position="1"/>
        <end position="13"/>
    </location>
</feature>
<name>A0A2N5DNU4_9CAUL</name>
<feature type="region of interest" description="Disordered" evidence="1">
    <location>
        <begin position="1"/>
        <end position="63"/>
    </location>
</feature>